<dbReference type="AlphaFoldDB" id="A0AB34IRC1"/>
<dbReference type="InterPro" id="IPR006214">
    <property type="entry name" value="Bax_inhibitor_1-related"/>
</dbReference>
<evidence type="ECO:0000256" key="1">
    <source>
        <dbReference type="ARBA" id="ARBA00004141"/>
    </source>
</evidence>
<feature type="transmembrane region" description="Helical" evidence="5">
    <location>
        <begin position="41"/>
        <end position="63"/>
    </location>
</feature>
<name>A0AB34IRC1_PRYPA</name>
<organism evidence="7 8">
    <name type="scientific">Prymnesium parvum</name>
    <name type="common">Toxic golden alga</name>
    <dbReference type="NCBI Taxonomy" id="97485"/>
    <lineage>
        <taxon>Eukaryota</taxon>
        <taxon>Haptista</taxon>
        <taxon>Haptophyta</taxon>
        <taxon>Prymnesiophyceae</taxon>
        <taxon>Prymnesiales</taxon>
        <taxon>Prymnesiaceae</taxon>
        <taxon>Prymnesium</taxon>
    </lineage>
</organism>
<evidence type="ECO:0000256" key="3">
    <source>
        <dbReference type="ARBA" id="ARBA00022989"/>
    </source>
</evidence>
<dbReference type="GO" id="GO:0016020">
    <property type="term" value="C:membrane"/>
    <property type="evidence" value="ECO:0007669"/>
    <property type="project" value="UniProtKB-SubCell"/>
</dbReference>
<keyword evidence="3 5" id="KW-1133">Transmembrane helix</keyword>
<dbReference type="Pfam" id="PF01027">
    <property type="entry name" value="Bax1-I"/>
    <property type="match status" value="1"/>
</dbReference>
<dbReference type="PANTHER" id="PTHR23291">
    <property type="entry name" value="BAX INHIBITOR-RELATED"/>
    <property type="match status" value="1"/>
</dbReference>
<proteinExistence type="inferred from homology"/>
<sequence>MRAVAQLLLLALPPAAAEVRIIITDPSPSPPPPPLSDAVPDWMPLYFLLAVLALYAGVMALVLHSFSGRTGRASAESLPLSGGKEERSHRPRSWMELRRAGVAAPSLEALDAELKKGFVRKVYAILGTQLVLTVAICVGMIYAAFYCGDANYLTSFGHYYLRQEWVNLLSLLVMLGVLCALFSMKNRYPANYILLSVFTALLSLSISRIIIVYYGRGAGLSIVLAFAVTAATFLSLTCFTMLTRVDWNFLQPFLFAGGFLLLFWALLAPLAFCCGRSTSGLSLAVGIVGTILFSGFIIYDTNNIMRYMGIDDYVIAAVELYLDVINLFLCILTIFNASGD</sequence>
<feature type="chain" id="PRO_5044316354" description="Transmembrane BAX inhibitor motif-containing protein 4" evidence="6">
    <location>
        <begin position="18"/>
        <end position="340"/>
    </location>
</feature>
<evidence type="ECO:0000256" key="2">
    <source>
        <dbReference type="ARBA" id="ARBA00022692"/>
    </source>
</evidence>
<gene>
    <name evidence="7" type="ORF">AB1Y20_008733</name>
</gene>
<dbReference type="PANTHER" id="PTHR23291:SF50">
    <property type="entry name" value="PROTEIN LIFEGUARD 4"/>
    <property type="match status" value="1"/>
</dbReference>
<keyword evidence="8" id="KW-1185">Reference proteome</keyword>
<feature type="transmembrane region" description="Helical" evidence="5">
    <location>
        <begin position="191"/>
        <end position="214"/>
    </location>
</feature>
<reference evidence="7 8" key="1">
    <citation type="journal article" date="2024" name="Science">
        <title>Giant polyketide synthase enzymes in the biosynthesis of giant marine polyether toxins.</title>
        <authorList>
            <person name="Fallon T.R."/>
            <person name="Shende V.V."/>
            <person name="Wierzbicki I.H."/>
            <person name="Pendleton A.L."/>
            <person name="Watervoot N.F."/>
            <person name="Auber R.P."/>
            <person name="Gonzalez D.J."/>
            <person name="Wisecaver J.H."/>
            <person name="Moore B.S."/>
        </authorList>
    </citation>
    <scope>NUCLEOTIDE SEQUENCE [LARGE SCALE GENOMIC DNA]</scope>
    <source>
        <strain evidence="7 8">12B1</strain>
    </source>
</reference>
<comment type="caution">
    <text evidence="5">Lacks conserved residue(s) required for the propagation of feature annotation.</text>
</comment>
<evidence type="ECO:0000256" key="5">
    <source>
        <dbReference type="RuleBase" id="RU004379"/>
    </source>
</evidence>
<evidence type="ECO:0008006" key="9">
    <source>
        <dbReference type="Google" id="ProtNLM"/>
    </source>
</evidence>
<accession>A0AB34IRC1</accession>
<evidence type="ECO:0000313" key="8">
    <source>
        <dbReference type="Proteomes" id="UP001515480"/>
    </source>
</evidence>
<feature type="transmembrane region" description="Helical" evidence="5">
    <location>
        <begin position="253"/>
        <end position="272"/>
    </location>
</feature>
<feature type="transmembrane region" description="Helical" evidence="5">
    <location>
        <begin position="278"/>
        <end position="301"/>
    </location>
</feature>
<evidence type="ECO:0000256" key="4">
    <source>
        <dbReference type="ARBA" id="ARBA00023136"/>
    </source>
</evidence>
<dbReference type="EMBL" id="JBGBPQ010000019">
    <property type="protein sequence ID" value="KAL1504966.1"/>
    <property type="molecule type" value="Genomic_DNA"/>
</dbReference>
<keyword evidence="2 5" id="KW-0812">Transmembrane</keyword>
<keyword evidence="6" id="KW-0732">Signal</keyword>
<comment type="similarity">
    <text evidence="5">Belongs to the BI1 family.</text>
</comment>
<feature type="transmembrane region" description="Helical" evidence="5">
    <location>
        <begin position="313"/>
        <end position="335"/>
    </location>
</feature>
<keyword evidence="4 5" id="KW-0472">Membrane</keyword>
<protein>
    <recommendedName>
        <fullName evidence="9">Transmembrane BAX inhibitor motif-containing protein 4</fullName>
    </recommendedName>
</protein>
<comment type="caution">
    <text evidence="7">The sequence shown here is derived from an EMBL/GenBank/DDBJ whole genome shotgun (WGS) entry which is preliminary data.</text>
</comment>
<feature type="signal peptide" evidence="6">
    <location>
        <begin position="1"/>
        <end position="17"/>
    </location>
</feature>
<evidence type="ECO:0000313" key="7">
    <source>
        <dbReference type="EMBL" id="KAL1504966.1"/>
    </source>
</evidence>
<comment type="subcellular location">
    <subcellularLocation>
        <location evidence="1">Membrane</location>
        <topology evidence="1">Multi-pass membrane protein</topology>
    </subcellularLocation>
</comment>
<feature type="transmembrane region" description="Helical" evidence="5">
    <location>
        <begin position="165"/>
        <end position="184"/>
    </location>
</feature>
<dbReference type="Proteomes" id="UP001515480">
    <property type="component" value="Unassembled WGS sequence"/>
</dbReference>
<feature type="transmembrane region" description="Helical" evidence="5">
    <location>
        <begin position="220"/>
        <end position="241"/>
    </location>
</feature>
<feature type="transmembrane region" description="Helical" evidence="5">
    <location>
        <begin position="122"/>
        <end position="145"/>
    </location>
</feature>
<evidence type="ECO:0000256" key="6">
    <source>
        <dbReference type="SAM" id="SignalP"/>
    </source>
</evidence>